<dbReference type="GO" id="GO:0042773">
    <property type="term" value="P:ATP synthesis coupled electron transport"/>
    <property type="evidence" value="ECO:0007669"/>
    <property type="project" value="InterPro"/>
</dbReference>
<evidence type="ECO:0000256" key="6">
    <source>
        <dbReference type="ARBA" id="ARBA00022989"/>
    </source>
</evidence>
<proteinExistence type="inferred from homology"/>
<dbReference type="Proteomes" id="UP000219356">
    <property type="component" value="Unassembled WGS sequence"/>
</dbReference>
<dbReference type="InterPro" id="IPR003918">
    <property type="entry name" value="NADH_UbQ_OxRdtase"/>
</dbReference>
<feature type="transmembrane region" description="Helical" evidence="9">
    <location>
        <begin position="163"/>
        <end position="184"/>
    </location>
</feature>
<feature type="domain" description="NADH:quinone oxidoreductase/Mrp antiporter transmembrane" evidence="10">
    <location>
        <begin position="127"/>
        <end position="417"/>
    </location>
</feature>
<feature type="transmembrane region" description="Helical" evidence="9">
    <location>
        <begin position="239"/>
        <end position="262"/>
    </location>
</feature>
<dbReference type="InterPro" id="IPR050586">
    <property type="entry name" value="CPA3_Na-H_Antiporter_D"/>
</dbReference>
<comment type="subcellular location">
    <subcellularLocation>
        <location evidence="1">Cell membrane</location>
        <topology evidence="1">Multi-pass membrane protein</topology>
    </subcellularLocation>
    <subcellularLocation>
        <location evidence="8">Membrane</location>
        <topology evidence="8">Multi-pass membrane protein</topology>
    </subcellularLocation>
</comment>
<evidence type="ECO:0000256" key="2">
    <source>
        <dbReference type="ARBA" id="ARBA00005346"/>
    </source>
</evidence>
<keyword evidence="5 8" id="KW-0812">Transmembrane</keyword>
<dbReference type="NCBIfam" id="NF005818">
    <property type="entry name" value="PRK07691.1"/>
    <property type="match status" value="1"/>
</dbReference>
<comment type="similarity">
    <text evidence="2">Belongs to the CPA3 antiporters (TC 2.A.63) subunit D family.</text>
</comment>
<keyword evidence="6 9" id="KW-1133">Transmembrane helix</keyword>
<protein>
    <submittedName>
        <fullName evidence="11">Multisubunit sodium/proton antiporter, MrpD subunit</fullName>
    </submittedName>
</protein>
<evidence type="ECO:0000313" key="11">
    <source>
        <dbReference type="EMBL" id="SNZ11132.1"/>
    </source>
</evidence>
<dbReference type="Pfam" id="PF00361">
    <property type="entry name" value="Proton_antipo_M"/>
    <property type="match status" value="1"/>
</dbReference>
<dbReference type="EMBL" id="OBEK01000002">
    <property type="protein sequence ID" value="SNZ11132.1"/>
    <property type="molecule type" value="Genomic_DNA"/>
</dbReference>
<feature type="transmembrane region" description="Helical" evidence="9">
    <location>
        <begin position="132"/>
        <end position="151"/>
    </location>
</feature>
<feature type="transmembrane region" description="Helical" evidence="9">
    <location>
        <begin position="406"/>
        <end position="427"/>
    </location>
</feature>
<dbReference type="PANTHER" id="PTHR42703">
    <property type="entry name" value="NADH DEHYDROGENASE"/>
    <property type="match status" value="1"/>
</dbReference>
<evidence type="ECO:0000313" key="12">
    <source>
        <dbReference type="Proteomes" id="UP000219356"/>
    </source>
</evidence>
<evidence type="ECO:0000256" key="3">
    <source>
        <dbReference type="ARBA" id="ARBA00022449"/>
    </source>
</evidence>
<name>A0A285NNP9_9BACI</name>
<feature type="transmembrane region" description="Helical" evidence="9">
    <location>
        <begin position="274"/>
        <end position="292"/>
    </location>
</feature>
<feature type="transmembrane region" description="Helical" evidence="9">
    <location>
        <begin position="299"/>
        <end position="318"/>
    </location>
</feature>
<evidence type="ECO:0000256" key="8">
    <source>
        <dbReference type="RuleBase" id="RU000320"/>
    </source>
</evidence>
<dbReference type="GO" id="GO:0015297">
    <property type="term" value="F:antiporter activity"/>
    <property type="evidence" value="ECO:0007669"/>
    <property type="project" value="UniProtKB-KW"/>
</dbReference>
<dbReference type="GO" id="GO:0005886">
    <property type="term" value="C:plasma membrane"/>
    <property type="evidence" value="ECO:0007669"/>
    <property type="project" value="UniProtKB-SubCell"/>
</dbReference>
<reference evidence="12" key="1">
    <citation type="submission" date="2017-09" db="EMBL/GenBank/DDBJ databases">
        <authorList>
            <person name="Varghese N."/>
            <person name="Submissions S."/>
        </authorList>
    </citation>
    <scope>NUCLEOTIDE SEQUENCE [LARGE SCALE GENOMIC DNA]</scope>
    <source>
        <strain evidence="12">CGMCC 1.8913</strain>
    </source>
</reference>
<keyword evidence="7 9" id="KW-0472">Membrane</keyword>
<dbReference type="PRINTS" id="PR01437">
    <property type="entry name" value="NUOXDRDTASE4"/>
</dbReference>
<feature type="transmembrane region" description="Helical" evidence="9">
    <location>
        <begin position="338"/>
        <end position="356"/>
    </location>
</feature>
<feature type="transmembrane region" description="Helical" evidence="9">
    <location>
        <begin position="204"/>
        <end position="227"/>
    </location>
</feature>
<dbReference type="GO" id="GO:0008137">
    <property type="term" value="F:NADH dehydrogenase (ubiquinone) activity"/>
    <property type="evidence" value="ECO:0007669"/>
    <property type="project" value="InterPro"/>
</dbReference>
<organism evidence="11 12">
    <name type="scientific">Terribacillus aidingensis</name>
    <dbReference type="NCBI Taxonomy" id="586416"/>
    <lineage>
        <taxon>Bacteria</taxon>
        <taxon>Bacillati</taxon>
        <taxon>Bacillota</taxon>
        <taxon>Bacilli</taxon>
        <taxon>Bacillales</taxon>
        <taxon>Bacillaceae</taxon>
        <taxon>Terribacillus</taxon>
    </lineage>
</organism>
<accession>A0A285NNP9</accession>
<feature type="transmembrane region" description="Helical" evidence="9">
    <location>
        <begin position="107"/>
        <end position="126"/>
    </location>
</feature>
<dbReference type="PANTHER" id="PTHR42703:SF1">
    <property type="entry name" value="NA(+)_H(+) ANTIPORTER SUBUNIT D1"/>
    <property type="match status" value="1"/>
</dbReference>
<evidence type="ECO:0000256" key="1">
    <source>
        <dbReference type="ARBA" id="ARBA00004651"/>
    </source>
</evidence>
<feature type="transmembrane region" description="Helical" evidence="9">
    <location>
        <begin position="6"/>
        <end position="24"/>
    </location>
</feature>
<sequence length="494" mass="53616">MTNLAILPILIPFLSGVLVAFTHNRLGLTRTLAMLLAIVHLITMGFLSFHVLTEGSIVLEAGDWIAPYGIVLVLDPLSALLVLTTSIILVAAVWYAPSSVSEEQESFYFYAFVFLLITGVSGAFITGDLFNLFVFFEVLLMASYALITHGGKKVQLRESIKYVLINLFSSMLFVTTVSYVYAVLGTVNMAQLAERAAASDSPGIITTVAILLFFVFATKGAAFPLYYWLPRSYIVPNPVISALFGALLTKVGVYSLIRTFTLIFHQQPEIIDNLFIWVGNLTMLFGVLGALASRNIKLIVAYNIIPAIGFMLVGIGMFNIDGLSGSIYYLLQDMIIKAALFLLAGTIASLAGTADINKMGGMIRSHPMLGWMFFIGGLVLAGVPPFSGFIGKLLLVRGAFEKGETVTVIIMLITSLLILLSIVRAFIRVFWGEGNTGAEPAGKHGSQIFSAGFLMLFTVFLGIGAEAILPSVQQIADYLLEPQTYIELVLKGDH</sequence>
<evidence type="ECO:0000259" key="10">
    <source>
        <dbReference type="Pfam" id="PF00361"/>
    </source>
</evidence>
<feature type="transmembrane region" description="Helical" evidence="9">
    <location>
        <begin position="31"/>
        <end position="53"/>
    </location>
</feature>
<keyword evidence="12" id="KW-1185">Reference proteome</keyword>
<evidence type="ECO:0000256" key="9">
    <source>
        <dbReference type="SAM" id="Phobius"/>
    </source>
</evidence>
<feature type="transmembrane region" description="Helical" evidence="9">
    <location>
        <begin position="448"/>
        <end position="469"/>
    </location>
</feature>
<evidence type="ECO:0000256" key="4">
    <source>
        <dbReference type="ARBA" id="ARBA00022475"/>
    </source>
</evidence>
<dbReference type="AlphaFoldDB" id="A0A285NNP9"/>
<evidence type="ECO:0000256" key="5">
    <source>
        <dbReference type="ARBA" id="ARBA00022692"/>
    </source>
</evidence>
<keyword evidence="4" id="KW-1003">Cell membrane</keyword>
<keyword evidence="3" id="KW-0813">Transport</keyword>
<evidence type="ECO:0000256" key="7">
    <source>
        <dbReference type="ARBA" id="ARBA00023136"/>
    </source>
</evidence>
<dbReference type="InterPro" id="IPR001750">
    <property type="entry name" value="ND/Mrp_TM"/>
</dbReference>
<keyword evidence="3" id="KW-0050">Antiport</keyword>
<feature type="transmembrane region" description="Helical" evidence="9">
    <location>
        <begin position="65"/>
        <end position="95"/>
    </location>
</feature>
<dbReference type="STRING" id="586416.GZ22_09610"/>
<feature type="transmembrane region" description="Helical" evidence="9">
    <location>
        <begin position="368"/>
        <end position="386"/>
    </location>
</feature>
<dbReference type="OrthoDB" id="9811718at2"/>
<dbReference type="RefSeq" id="WP_097041570.1">
    <property type="nucleotide sequence ID" value="NZ_OBEK01000002.1"/>
</dbReference>
<gene>
    <name evidence="11" type="ORF">SAMN05421503_1959</name>
</gene>